<evidence type="ECO:0000256" key="1">
    <source>
        <dbReference type="SAM" id="Phobius"/>
    </source>
</evidence>
<name>A0A411B8X9_9CAUD</name>
<sequence>MEPIVWIVFIMVGVLSILFYGIIGYFVWECLHPRHWRVSRVKERRKMEARATLAGIFWPISVPFMIMLFLAKLPRKLWKLVRTAITGEED</sequence>
<feature type="transmembrane region" description="Helical" evidence="1">
    <location>
        <begin position="49"/>
        <end position="71"/>
    </location>
</feature>
<reference evidence="2" key="1">
    <citation type="submission" date="2018-08" db="EMBL/GenBank/DDBJ databases">
        <title>PaGz-1, Complete genome sequences of 3 novel enterobacteria, Pakpunavirus like phages.</title>
        <authorList>
            <person name="Yuan S."/>
            <person name="Ma Y."/>
            <person name="Liu Q."/>
        </authorList>
    </citation>
    <scope>NUCLEOTIDE SEQUENCE [LARGE SCALE GENOMIC DNA]</scope>
</reference>
<keyword evidence="1" id="KW-1133">Transmembrane helix</keyword>
<accession>A0A411B8X9</accession>
<dbReference type="Proteomes" id="UP000289452">
    <property type="component" value="Segment"/>
</dbReference>
<feature type="transmembrane region" description="Helical" evidence="1">
    <location>
        <begin position="6"/>
        <end position="28"/>
    </location>
</feature>
<organism evidence="2 3">
    <name type="scientific">Pseudomonas phage PaGz-1</name>
    <dbReference type="NCBI Taxonomy" id="2419748"/>
    <lineage>
        <taxon>Viruses</taxon>
        <taxon>Duplodnaviria</taxon>
        <taxon>Heunggongvirae</taxon>
        <taxon>Uroviricota</taxon>
        <taxon>Caudoviricetes</taxon>
        <taxon>Vandenendeviridae</taxon>
        <taxon>Skurskavirinae</taxon>
        <taxon>Pakpunavirus</taxon>
        <taxon>Pakpunavirus PaGz-1</taxon>
    </lineage>
</organism>
<keyword evidence="3" id="KW-1185">Reference proteome</keyword>
<evidence type="ECO:0000313" key="2">
    <source>
        <dbReference type="EMBL" id="QAX98076.1"/>
    </source>
</evidence>
<protein>
    <submittedName>
        <fullName evidence="2">Uncharacterized protein</fullName>
    </submittedName>
</protein>
<dbReference type="EMBL" id="MH791399">
    <property type="protein sequence ID" value="QAX98076.1"/>
    <property type="molecule type" value="Genomic_DNA"/>
</dbReference>
<proteinExistence type="predicted"/>
<evidence type="ECO:0000313" key="3">
    <source>
        <dbReference type="Proteomes" id="UP000289452"/>
    </source>
</evidence>
<keyword evidence="1" id="KW-0472">Membrane</keyword>
<keyword evidence="1" id="KW-0812">Transmembrane</keyword>